<dbReference type="InterPro" id="IPR036259">
    <property type="entry name" value="MFS_trans_sf"/>
</dbReference>
<name>A0ABP4MAG0_9ACTN</name>
<evidence type="ECO:0000256" key="4">
    <source>
        <dbReference type="ARBA" id="ARBA00022989"/>
    </source>
</evidence>
<dbReference type="Pfam" id="PF07690">
    <property type="entry name" value="MFS_1"/>
    <property type="match status" value="1"/>
</dbReference>
<accession>A0ABP4MAG0</accession>
<evidence type="ECO:0008006" key="9">
    <source>
        <dbReference type="Google" id="ProtNLM"/>
    </source>
</evidence>
<feature type="transmembrane region" description="Helical" evidence="6">
    <location>
        <begin position="282"/>
        <end position="299"/>
    </location>
</feature>
<dbReference type="PANTHER" id="PTHR23513:SF11">
    <property type="entry name" value="STAPHYLOFERRIN A TRANSPORTER"/>
    <property type="match status" value="1"/>
</dbReference>
<evidence type="ECO:0000256" key="6">
    <source>
        <dbReference type="SAM" id="Phobius"/>
    </source>
</evidence>
<keyword evidence="5 6" id="KW-0472">Membrane</keyword>
<organism evidence="7 8">
    <name type="scientific">Dactylosporangium maewongense</name>
    <dbReference type="NCBI Taxonomy" id="634393"/>
    <lineage>
        <taxon>Bacteria</taxon>
        <taxon>Bacillati</taxon>
        <taxon>Actinomycetota</taxon>
        <taxon>Actinomycetes</taxon>
        <taxon>Micromonosporales</taxon>
        <taxon>Micromonosporaceae</taxon>
        <taxon>Dactylosporangium</taxon>
    </lineage>
</organism>
<evidence type="ECO:0000256" key="5">
    <source>
        <dbReference type="ARBA" id="ARBA00023136"/>
    </source>
</evidence>
<proteinExistence type="predicted"/>
<feature type="transmembrane region" description="Helical" evidence="6">
    <location>
        <begin position="368"/>
        <end position="391"/>
    </location>
</feature>
<evidence type="ECO:0000256" key="2">
    <source>
        <dbReference type="ARBA" id="ARBA00022475"/>
    </source>
</evidence>
<evidence type="ECO:0000256" key="1">
    <source>
        <dbReference type="ARBA" id="ARBA00004651"/>
    </source>
</evidence>
<dbReference type="PANTHER" id="PTHR23513">
    <property type="entry name" value="INTEGRAL MEMBRANE EFFLUX PROTEIN-RELATED"/>
    <property type="match status" value="1"/>
</dbReference>
<keyword evidence="8" id="KW-1185">Reference proteome</keyword>
<feature type="transmembrane region" description="Helical" evidence="6">
    <location>
        <begin position="191"/>
        <end position="209"/>
    </location>
</feature>
<feature type="transmembrane region" description="Helical" evidence="6">
    <location>
        <begin position="249"/>
        <end position="270"/>
    </location>
</feature>
<keyword evidence="4 6" id="KW-1133">Transmembrane helix</keyword>
<evidence type="ECO:0000313" key="8">
    <source>
        <dbReference type="Proteomes" id="UP001501470"/>
    </source>
</evidence>
<feature type="transmembrane region" description="Helical" evidence="6">
    <location>
        <begin position="397"/>
        <end position="415"/>
    </location>
</feature>
<dbReference type="InterPro" id="IPR011701">
    <property type="entry name" value="MFS"/>
</dbReference>
<keyword evidence="2" id="KW-1003">Cell membrane</keyword>
<comment type="caution">
    <text evidence="7">The sequence shown here is derived from an EMBL/GenBank/DDBJ whole genome shotgun (WGS) entry which is preliminary data.</text>
</comment>
<sequence length="428" mass="43163">MANHSCRLPLARRLVRMTVVDRPATYREVFAEPSFRALFVARTLAIGANSLQIFALSVLVYTGTGSALLSALAFGAGFLPQVVGGLLLGSLTDRLRPRPLIVAGYAVEALLAAALGLLDLPVAASLSLVAVVACGTPVFAGAAARVIADQLTGDAYVLGRSVSNMSSSAAQLLGLAGGGVAVAAAGPRHALLFAAACHVAAAVLVRFGLGSGGGGVRSRGGAVHSRGGAVRDSLAGASALFGDRTIRRLLLAQWLPSAFAAGAEALLVAYAGRRGFPPGSGAVLMAAPAAGMLLGNFVAGRFLRPTLRERLAGPFLLLLGTPLIAVLAAPPLPVLAALLVIAGTGFAYGLGLQRAFLAAAPEARRGQLFALLSTGMMALQGLSPLLLGTVAELTSPALAIASAGAATVLVAPLLLRGRPSDIRSQSKR</sequence>
<feature type="transmembrane region" description="Helical" evidence="6">
    <location>
        <begin position="37"/>
        <end position="61"/>
    </location>
</feature>
<dbReference type="Proteomes" id="UP001501470">
    <property type="component" value="Unassembled WGS sequence"/>
</dbReference>
<evidence type="ECO:0000313" key="7">
    <source>
        <dbReference type="EMBL" id="GAA1540839.1"/>
    </source>
</evidence>
<feature type="transmembrane region" description="Helical" evidence="6">
    <location>
        <begin position="67"/>
        <end position="88"/>
    </location>
</feature>
<gene>
    <name evidence="7" type="ORF">GCM10009827_070290</name>
</gene>
<feature type="transmembrane region" description="Helical" evidence="6">
    <location>
        <begin position="311"/>
        <end position="329"/>
    </location>
</feature>
<comment type="subcellular location">
    <subcellularLocation>
        <location evidence="1">Cell membrane</location>
        <topology evidence="1">Multi-pass membrane protein</topology>
    </subcellularLocation>
</comment>
<feature type="transmembrane region" description="Helical" evidence="6">
    <location>
        <begin position="100"/>
        <end position="118"/>
    </location>
</feature>
<protein>
    <recommendedName>
        <fullName evidence="9">MFS transporter</fullName>
    </recommendedName>
</protein>
<dbReference type="SUPFAM" id="SSF103473">
    <property type="entry name" value="MFS general substrate transporter"/>
    <property type="match status" value="1"/>
</dbReference>
<dbReference type="Gene3D" id="1.20.1250.20">
    <property type="entry name" value="MFS general substrate transporter like domains"/>
    <property type="match status" value="1"/>
</dbReference>
<evidence type="ECO:0000256" key="3">
    <source>
        <dbReference type="ARBA" id="ARBA00022692"/>
    </source>
</evidence>
<feature type="transmembrane region" description="Helical" evidence="6">
    <location>
        <begin position="335"/>
        <end position="356"/>
    </location>
</feature>
<dbReference type="EMBL" id="BAAAQD010000016">
    <property type="protein sequence ID" value="GAA1540839.1"/>
    <property type="molecule type" value="Genomic_DNA"/>
</dbReference>
<keyword evidence="3 6" id="KW-0812">Transmembrane</keyword>
<feature type="transmembrane region" description="Helical" evidence="6">
    <location>
        <begin position="124"/>
        <end position="148"/>
    </location>
</feature>
<reference evidence="8" key="1">
    <citation type="journal article" date="2019" name="Int. J. Syst. Evol. Microbiol.">
        <title>The Global Catalogue of Microorganisms (GCM) 10K type strain sequencing project: providing services to taxonomists for standard genome sequencing and annotation.</title>
        <authorList>
            <consortium name="The Broad Institute Genomics Platform"/>
            <consortium name="The Broad Institute Genome Sequencing Center for Infectious Disease"/>
            <person name="Wu L."/>
            <person name="Ma J."/>
        </authorList>
    </citation>
    <scope>NUCLEOTIDE SEQUENCE [LARGE SCALE GENOMIC DNA]</scope>
    <source>
        <strain evidence="8">JCM 15933</strain>
    </source>
</reference>